<accession>A0ABR7EER5</accession>
<dbReference type="Proteomes" id="UP000606889">
    <property type="component" value="Unassembled WGS sequence"/>
</dbReference>
<feature type="region of interest" description="Disordered" evidence="1">
    <location>
        <begin position="1"/>
        <end position="60"/>
    </location>
</feature>
<evidence type="ECO:0000313" key="3">
    <source>
        <dbReference type="Proteomes" id="UP000606889"/>
    </source>
</evidence>
<comment type="caution">
    <text evidence="2">The sequence shown here is derived from an EMBL/GenBank/DDBJ whole genome shotgun (WGS) entry which is preliminary data.</text>
</comment>
<dbReference type="EMBL" id="JACOON010000004">
    <property type="protein sequence ID" value="MBC5648266.1"/>
    <property type="molecule type" value="Genomic_DNA"/>
</dbReference>
<dbReference type="RefSeq" id="WP_186857780.1">
    <property type="nucleotide sequence ID" value="NZ_JACOON010000004.1"/>
</dbReference>
<reference evidence="2 3" key="1">
    <citation type="submission" date="2020-08" db="EMBL/GenBank/DDBJ databases">
        <title>Genome public.</title>
        <authorList>
            <person name="Liu C."/>
            <person name="Sun Q."/>
        </authorList>
    </citation>
    <scope>NUCLEOTIDE SEQUENCE [LARGE SCALE GENOMIC DNA]</scope>
    <source>
        <strain evidence="2 3">NSJ-35</strain>
    </source>
</reference>
<evidence type="ECO:0000313" key="2">
    <source>
        <dbReference type="EMBL" id="MBC5648266.1"/>
    </source>
</evidence>
<gene>
    <name evidence="2" type="ORF">H8S18_07950</name>
</gene>
<keyword evidence="3" id="KW-1185">Reference proteome</keyword>
<name>A0ABR7EER5_9FIRM</name>
<sequence length="60" mass="6755">MEIKKKEGDFMGPPAKPSGAGSVGKRRSKESGWSFREKRKRNRADFATPRGRAKEMEVTT</sequence>
<proteinExistence type="predicted"/>
<protein>
    <submittedName>
        <fullName evidence="2">Uncharacterized protein</fullName>
    </submittedName>
</protein>
<evidence type="ECO:0000256" key="1">
    <source>
        <dbReference type="SAM" id="MobiDB-lite"/>
    </source>
</evidence>
<organism evidence="2 3">
    <name type="scientific">Christensenella tenuis</name>
    <dbReference type="NCBI Taxonomy" id="2763033"/>
    <lineage>
        <taxon>Bacteria</taxon>
        <taxon>Bacillati</taxon>
        <taxon>Bacillota</taxon>
        <taxon>Clostridia</taxon>
        <taxon>Christensenellales</taxon>
        <taxon>Christensenellaceae</taxon>
        <taxon>Christensenella</taxon>
    </lineage>
</organism>